<reference evidence="2" key="1">
    <citation type="submission" date="2021-06" db="EMBL/GenBank/DDBJ databases">
        <authorList>
            <person name="Kallberg Y."/>
            <person name="Tangrot J."/>
            <person name="Rosling A."/>
        </authorList>
    </citation>
    <scope>NUCLEOTIDE SEQUENCE</scope>
    <source>
        <strain evidence="2">BR232B</strain>
    </source>
</reference>
<proteinExistence type="predicted"/>
<evidence type="ECO:0000256" key="1">
    <source>
        <dbReference type="SAM" id="Coils"/>
    </source>
</evidence>
<name>A0A9N9AM61_9GLOM</name>
<keyword evidence="3" id="KW-1185">Reference proteome</keyword>
<dbReference type="Proteomes" id="UP000789739">
    <property type="component" value="Unassembled WGS sequence"/>
</dbReference>
<protein>
    <submittedName>
        <fullName evidence="2">1781_t:CDS:1</fullName>
    </submittedName>
</protein>
<dbReference type="AlphaFoldDB" id="A0A9N9AM61"/>
<feature type="coiled-coil region" evidence="1">
    <location>
        <begin position="130"/>
        <end position="199"/>
    </location>
</feature>
<keyword evidence="1" id="KW-0175">Coiled coil</keyword>
<feature type="non-terminal residue" evidence="2">
    <location>
        <position position="1"/>
    </location>
</feature>
<sequence>MTNVRTLRDINKGYRLGGMREQELEKKLYTALESKTEVNDLSEKLQDKYSKQVKDFDQERKGWNRERKQWESAFSNVTSDKQKLHTHTLELIGETKRLKIENNNLTSENIRKDLSLAESKAENITKSKKIKSLESMIKILEGKLSSAQKDVISIQNDLSKNESENLSLKSKIAGLENIKSELKSKVNELECLKSEAISKPIVGGNDEGQSLIVPTIKNITKSDNISLGSTDLSKYFICGKNMDPIEKIDGNEVNPKVKDGTSISEINKDDVLDISIKPNASEAMPQNVTPHLIQPDNNSGASAKAHMSSLIESNSQMRPGPEALPLPIRGIGAIPVMTSTYVVRGIETHMEVREEKQAVAEYMGW</sequence>
<dbReference type="EMBL" id="CAJVPI010000422">
    <property type="protein sequence ID" value="CAG8533002.1"/>
    <property type="molecule type" value="Genomic_DNA"/>
</dbReference>
<dbReference type="OrthoDB" id="2431315at2759"/>
<comment type="caution">
    <text evidence="2">The sequence shown here is derived from an EMBL/GenBank/DDBJ whole genome shotgun (WGS) entry which is preliminary data.</text>
</comment>
<accession>A0A9N9AM61</accession>
<gene>
    <name evidence="2" type="ORF">PBRASI_LOCUS4204</name>
</gene>
<evidence type="ECO:0000313" key="3">
    <source>
        <dbReference type="Proteomes" id="UP000789739"/>
    </source>
</evidence>
<organism evidence="2 3">
    <name type="scientific">Paraglomus brasilianum</name>
    <dbReference type="NCBI Taxonomy" id="144538"/>
    <lineage>
        <taxon>Eukaryota</taxon>
        <taxon>Fungi</taxon>
        <taxon>Fungi incertae sedis</taxon>
        <taxon>Mucoromycota</taxon>
        <taxon>Glomeromycotina</taxon>
        <taxon>Glomeromycetes</taxon>
        <taxon>Paraglomerales</taxon>
        <taxon>Paraglomeraceae</taxon>
        <taxon>Paraglomus</taxon>
    </lineage>
</organism>
<evidence type="ECO:0000313" key="2">
    <source>
        <dbReference type="EMBL" id="CAG8533002.1"/>
    </source>
</evidence>